<feature type="region of interest" description="Disordered" evidence="1">
    <location>
        <begin position="31"/>
        <end position="60"/>
    </location>
</feature>
<comment type="caution">
    <text evidence="2">The sequence shown here is derived from an EMBL/GenBank/DDBJ whole genome shotgun (WGS) entry which is preliminary data.</text>
</comment>
<reference evidence="2 3" key="1">
    <citation type="submission" date="2019-05" db="EMBL/GenBank/DDBJ databases">
        <title>Another draft genome of Portunus trituberculatus and its Hox gene families provides insights of decapod evolution.</title>
        <authorList>
            <person name="Jeong J.-H."/>
            <person name="Song I."/>
            <person name="Kim S."/>
            <person name="Choi T."/>
            <person name="Kim D."/>
            <person name="Ryu S."/>
            <person name="Kim W."/>
        </authorList>
    </citation>
    <scope>NUCLEOTIDE SEQUENCE [LARGE SCALE GENOMIC DNA]</scope>
    <source>
        <tissue evidence="2">Muscle</tissue>
    </source>
</reference>
<gene>
    <name evidence="2" type="ORF">E2C01_057267</name>
</gene>
<evidence type="ECO:0000313" key="2">
    <source>
        <dbReference type="EMBL" id="MPC63174.1"/>
    </source>
</evidence>
<sequence length="60" mass="6742">MRTTPQGSGVFTSTTTTTTTTTSTYLFSNTTTTDAPYSSLIPSHRYMKPKVKRQTRKTFK</sequence>
<dbReference type="EMBL" id="VSRR010020494">
    <property type="protein sequence ID" value="MPC63174.1"/>
    <property type="molecule type" value="Genomic_DNA"/>
</dbReference>
<proteinExistence type="predicted"/>
<evidence type="ECO:0000313" key="3">
    <source>
        <dbReference type="Proteomes" id="UP000324222"/>
    </source>
</evidence>
<name>A0A5B7H2V9_PORTR</name>
<feature type="compositionally biased region" description="Basic residues" evidence="1">
    <location>
        <begin position="45"/>
        <end position="60"/>
    </location>
</feature>
<dbReference type="Proteomes" id="UP000324222">
    <property type="component" value="Unassembled WGS sequence"/>
</dbReference>
<protein>
    <submittedName>
        <fullName evidence="2">Uncharacterized protein</fullName>
    </submittedName>
</protein>
<dbReference type="AlphaFoldDB" id="A0A5B7H2V9"/>
<keyword evidence="3" id="KW-1185">Reference proteome</keyword>
<accession>A0A5B7H2V9</accession>
<evidence type="ECO:0000256" key="1">
    <source>
        <dbReference type="SAM" id="MobiDB-lite"/>
    </source>
</evidence>
<organism evidence="2 3">
    <name type="scientific">Portunus trituberculatus</name>
    <name type="common">Swimming crab</name>
    <name type="synonym">Neptunus trituberculatus</name>
    <dbReference type="NCBI Taxonomy" id="210409"/>
    <lineage>
        <taxon>Eukaryota</taxon>
        <taxon>Metazoa</taxon>
        <taxon>Ecdysozoa</taxon>
        <taxon>Arthropoda</taxon>
        <taxon>Crustacea</taxon>
        <taxon>Multicrustacea</taxon>
        <taxon>Malacostraca</taxon>
        <taxon>Eumalacostraca</taxon>
        <taxon>Eucarida</taxon>
        <taxon>Decapoda</taxon>
        <taxon>Pleocyemata</taxon>
        <taxon>Brachyura</taxon>
        <taxon>Eubrachyura</taxon>
        <taxon>Portunoidea</taxon>
        <taxon>Portunidae</taxon>
        <taxon>Portuninae</taxon>
        <taxon>Portunus</taxon>
    </lineage>
</organism>